<dbReference type="PANTHER" id="PTHR47926">
    <property type="entry name" value="PENTATRICOPEPTIDE REPEAT-CONTAINING PROTEIN"/>
    <property type="match status" value="1"/>
</dbReference>
<evidence type="ECO:0000313" key="5">
    <source>
        <dbReference type="Proteomes" id="UP001154282"/>
    </source>
</evidence>
<gene>
    <name evidence="4" type="ORF">LITE_LOCUS13761</name>
</gene>
<dbReference type="Pfam" id="PF01535">
    <property type="entry name" value="PPR"/>
    <property type="match status" value="3"/>
</dbReference>
<accession>A0AAV0JG02</accession>
<dbReference type="Proteomes" id="UP001154282">
    <property type="component" value="Unassembled WGS sequence"/>
</dbReference>
<dbReference type="EMBL" id="CAMGYJ010000004">
    <property type="protein sequence ID" value="CAI0407940.1"/>
    <property type="molecule type" value="Genomic_DNA"/>
</dbReference>
<feature type="compositionally biased region" description="Basic and acidic residues" evidence="3">
    <location>
        <begin position="17"/>
        <end position="29"/>
    </location>
</feature>
<keyword evidence="5" id="KW-1185">Reference proteome</keyword>
<proteinExistence type="predicted"/>
<comment type="caution">
    <text evidence="4">The sequence shown here is derived from an EMBL/GenBank/DDBJ whole genome shotgun (WGS) entry which is preliminary data.</text>
</comment>
<reference evidence="4" key="1">
    <citation type="submission" date="2022-08" db="EMBL/GenBank/DDBJ databases">
        <authorList>
            <person name="Gutierrez-Valencia J."/>
        </authorList>
    </citation>
    <scope>NUCLEOTIDE SEQUENCE</scope>
</reference>
<evidence type="ECO:0000313" key="4">
    <source>
        <dbReference type="EMBL" id="CAI0407940.1"/>
    </source>
</evidence>
<dbReference type="GO" id="GO:0003723">
    <property type="term" value="F:RNA binding"/>
    <property type="evidence" value="ECO:0007669"/>
    <property type="project" value="InterPro"/>
</dbReference>
<dbReference type="FunFam" id="1.25.40.10:FF:000073">
    <property type="entry name" value="Pentatricopeptide repeat-containing protein chloroplastic"/>
    <property type="match status" value="1"/>
</dbReference>
<dbReference type="GO" id="GO:0009451">
    <property type="term" value="P:RNA modification"/>
    <property type="evidence" value="ECO:0007669"/>
    <property type="project" value="InterPro"/>
</dbReference>
<dbReference type="AlphaFoldDB" id="A0AAV0JG02"/>
<keyword evidence="1" id="KW-0677">Repeat</keyword>
<evidence type="ECO:0000256" key="1">
    <source>
        <dbReference type="ARBA" id="ARBA00022737"/>
    </source>
</evidence>
<dbReference type="PROSITE" id="PS51375">
    <property type="entry name" value="PPR"/>
    <property type="match status" value="1"/>
</dbReference>
<dbReference type="NCBIfam" id="TIGR00756">
    <property type="entry name" value="PPR"/>
    <property type="match status" value="1"/>
</dbReference>
<dbReference type="InterPro" id="IPR011990">
    <property type="entry name" value="TPR-like_helical_dom_sf"/>
</dbReference>
<evidence type="ECO:0000256" key="2">
    <source>
        <dbReference type="PROSITE-ProRule" id="PRU00708"/>
    </source>
</evidence>
<feature type="compositionally biased region" description="Low complexity" evidence="3">
    <location>
        <begin position="45"/>
        <end position="55"/>
    </location>
</feature>
<feature type="region of interest" description="Disordered" evidence="3">
    <location>
        <begin position="1"/>
        <end position="55"/>
    </location>
</feature>
<organism evidence="4 5">
    <name type="scientific">Linum tenue</name>
    <dbReference type="NCBI Taxonomy" id="586396"/>
    <lineage>
        <taxon>Eukaryota</taxon>
        <taxon>Viridiplantae</taxon>
        <taxon>Streptophyta</taxon>
        <taxon>Embryophyta</taxon>
        <taxon>Tracheophyta</taxon>
        <taxon>Spermatophyta</taxon>
        <taxon>Magnoliopsida</taxon>
        <taxon>eudicotyledons</taxon>
        <taxon>Gunneridae</taxon>
        <taxon>Pentapetalae</taxon>
        <taxon>rosids</taxon>
        <taxon>fabids</taxon>
        <taxon>Malpighiales</taxon>
        <taxon>Linaceae</taxon>
        <taxon>Linum</taxon>
    </lineage>
</organism>
<dbReference type="InterPro" id="IPR002885">
    <property type="entry name" value="PPR_rpt"/>
</dbReference>
<dbReference type="InterPro" id="IPR046960">
    <property type="entry name" value="PPR_At4g14850-like_plant"/>
</dbReference>
<evidence type="ECO:0008006" key="6">
    <source>
        <dbReference type="Google" id="ProtNLM"/>
    </source>
</evidence>
<dbReference type="Gene3D" id="1.25.40.10">
    <property type="entry name" value="Tetratricopeptide repeat domain"/>
    <property type="match status" value="2"/>
</dbReference>
<protein>
    <recommendedName>
        <fullName evidence="6">Pentatricopeptide repeat-containing protein</fullName>
    </recommendedName>
</protein>
<name>A0AAV0JG02_9ROSI</name>
<feature type="repeat" description="PPR" evidence="2">
    <location>
        <begin position="146"/>
        <end position="180"/>
    </location>
</feature>
<evidence type="ECO:0000256" key="3">
    <source>
        <dbReference type="SAM" id="MobiDB-lite"/>
    </source>
</evidence>
<sequence>MAASVLPSYCRSSSHKSIADSTKRLDEPKSAQFPERARNSRRNSSRPSNKPNSLALTRSSSALADSGSSMDAALQLFEKMNRSDAFIWNVIIRGLARNEGQQVHARLIKVGLDSDVYACDFLVEMYFSVGCVELAEKVFEEMPQRDLVSWNSMVAGYLTAGDGFSSLGWFREMVGSGYKPDSFGVIGALGSCSHGKLLEIWEGNSLPRSLQKCKSIHGYAIRKLLLPQVVLETSLVDAYGKCGGAVRSAERRFSLISEKNLVSWNNVLAAYVHNEKHQEALELFQNHVVEEESTALNRMQSQSLASFLPTQW</sequence>